<dbReference type="GeneID" id="20526301"/>
<dbReference type="GO" id="GO:0016020">
    <property type="term" value="C:membrane"/>
    <property type="evidence" value="ECO:0007669"/>
    <property type="project" value="UniProtKB-SubCell"/>
</dbReference>
<evidence type="ECO:0000259" key="7">
    <source>
        <dbReference type="Pfam" id="PF03151"/>
    </source>
</evidence>
<evidence type="ECO:0000256" key="5">
    <source>
        <dbReference type="SAM" id="MobiDB-lite"/>
    </source>
</evidence>
<feature type="compositionally biased region" description="Gly residues" evidence="5">
    <location>
        <begin position="311"/>
        <end position="324"/>
    </location>
</feature>
<dbReference type="Pfam" id="PF03151">
    <property type="entry name" value="TPT"/>
    <property type="match status" value="1"/>
</dbReference>
<feature type="region of interest" description="Disordered" evidence="5">
    <location>
        <begin position="266"/>
        <end position="292"/>
    </location>
</feature>
<feature type="region of interest" description="Disordered" evidence="5">
    <location>
        <begin position="139"/>
        <end position="229"/>
    </location>
</feature>
<evidence type="ECO:0000256" key="2">
    <source>
        <dbReference type="ARBA" id="ARBA00022692"/>
    </source>
</evidence>
<keyword evidence="9" id="KW-1185">Reference proteome</keyword>
<feature type="domain" description="Sugar phosphate transporter" evidence="7">
    <location>
        <begin position="392"/>
        <end position="698"/>
    </location>
</feature>
<dbReference type="eggNOG" id="KOG1443">
    <property type="taxonomic scope" value="Eukaryota"/>
</dbReference>
<evidence type="ECO:0000256" key="6">
    <source>
        <dbReference type="SAM" id="Phobius"/>
    </source>
</evidence>
<organism evidence="8">
    <name type="scientific">Fonticula alba</name>
    <name type="common">Slime mold</name>
    <dbReference type="NCBI Taxonomy" id="691883"/>
    <lineage>
        <taxon>Eukaryota</taxon>
        <taxon>Rotosphaerida</taxon>
        <taxon>Fonticulaceae</taxon>
        <taxon>Fonticula</taxon>
    </lineage>
</organism>
<keyword evidence="2 6" id="KW-0812">Transmembrane</keyword>
<evidence type="ECO:0000256" key="1">
    <source>
        <dbReference type="ARBA" id="ARBA00004141"/>
    </source>
</evidence>
<reference evidence="8" key="1">
    <citation type="submission" date="2013-04" db="EMBL/GenBank/DDBJ databases">
        <title>The Genome Sequence of Fonticula alba ATCC 38817.</title>
        <authorList>
            <consortium name="The Broad Institute Genomics Platform"/>
            <person name="Russ C."/>
            <person name="Cuomo C."/>
            <person name="Burger G."/>
            <person name="Gray M.W."/>
            <person name="Holland P.W.H."/>
            <person name="King N."/>
            <person name="Lang F.B.F."/>
            <person name="Roger A.J."/>
            <person name="Ruiz-Trillo I."/>
            <person name="Brown M."/>
            <person name="Walker B."/>
            <person name="Young S."/>
            <person name="Zeng Q."/>
            <person name="Gargeya S."/>
            <person name="Fitzgerald M."/>
            <person name="Haas B."/>
            <person name="Abouelleil A."/>
            <person name="Allen A.W."/>
            <person name="Alvarado L."/>
            <person name="Arachchi H.M."/>
            <person name="Berlin A.M."/>
            <person name="Chapman S.B."/>
            <person name="Gainer-Dewar J."/>
            <person name="Goldberg J."/>
            <person name="Griggs A."/>
            <person name="Gujja S."/>
            <person name="Hansen M."/>
            <person name="Howarth C."/>
            <person name="Imamovic A."/>
            <person name="Ireland A."/>
            <person name="Larimer J."/>
            <person name="McCowan C."/>
            <person name="Murphy C."/>
            <person name="Pearson M."/>
            <person name="Poon T.W."/>
            <person name="Priest M."/>
            <person name="Roberts A."/>
            <person name="Saif S."/>
            <person name="Shea T."/>
            <person name="Sisk P."/>
            <person name="Sykes S."/>
            <person name="Wortman J."/>
            <person name="Nusbaum C."/>
            <person name="Birren B."/>
        </authorList>
    </citation>
    <scope>NUCLEOTIDE SEQUENCE [LARGE SCALE GENOMIC DNA]</scope>
    <source>
        <strain evidence="8">ATCC 38817</strain>
    </source>
</reference>
<comment type="subcellular location">
    <subcellularLocation>
        <location evidence="1">Membrane</location>
        <topology evidence="1">Multi-pass membrane protein</topology>
    </subcellularLocation>
</comment>
<gene>
    <name evidence="8" type="ORF">H696_01576</name>
</gene>
<feature type="transmembrane region" description="Helical" evidence="6">
    <location>
        <begin position="429"/>
        <end position="450"/>
    </location>
</feature>
<evidence type="ECO:0000313" key="8">
    <source>
        <dbReference type="EMBL" id="KCV72174.1"/>
    </source>
</evidence>
<feature type="compositionally biased region" description="Gly residues" evidence="5">
    <location>
        <begin position="266"/>
        <end position="280"/>
    </location>
</feature>
<sequence length="799" mass="81902">MVQNLRDPPANRGRGLAPNNSPGRADHGPLLGVAPPGSPSLSLETPAFLPAEGQPPGPGRGSPRPTGGTPTQPASASASWSRLDQLSGPAAGMAPGPGRKMPLGAASTEHEGHLAFIGPSAGPTSSQVPPQSPILQRLQAGSPGFSGLPLGLASGHAGDKPRTGGASYSPGTHHPMGSPGGGSPFAMRTLPSPLTGPGSPYHRGAGTVPASPQDSSFPGLLQPSPAGVGRPDAVSTIGLATGPASLLAPAHHSPLRTSFDISDPLGGLGAGRTGAPGGGADFPSPRTSIDIGAHRPSIDLSSVPLLHGPAAGLGGGGGGGGGGDHSAESPGGLGPSNGRPRAGSLAGAPTSSANGVLSGWLGNALQTTSRTVFRRTLRPEQKEVLLSYLWNGFYLVSWFSLSTMLSMYNKVLLGKSHLNFPYPLFMTSVHFFMHYAVSGVILRLAAWWHARGGQVNEALVNRKRISWADYRNKVAPTGIASALDIGLSNAALALVTLSFYTMIKSSAPVFLLGFAIAFRLEPLSLKLLGLISWMTIGIILTAYGETNFNATGFVLVLSAAILSGLRWTLTQVLLQKESLGLTHPLLTLNTTSPIMGAALLLIAFPLERLYLLPWSPYFSSLWKTTATAGLMGFGAVLAFLMLISEFAFVQASGAVSLTVAGLVKELLTVSVGCVVFGDQIGMINAAGMVIVMIGVCLYQMLKWRKAMAAARDREDLAQAAADGSELLVLPAAGPGPAASAGQLTGLAAEILRKEEIELLPLYHQQPRRAMPSAAIVPAAPAAITTTIATASNAVAPGVS</sequence>
<dbReference type="InterPro" id="IPR050186">
    <property type="entry name" value="TPT_transporter"/>
</dbReference>
<feature type="region of interest" description="Disordered" evidence="5">
    <location>
        <begin position="309"/>
        <end position="349"/>
    </location>
</feature>
<proteinExistence type="predicted"/>
<feature type="transmembrane region" description="Helical" evidence="6">
    <location>
        <begin position="388"/>
        <end position="408"/>
    </location>
</feature>
<feature type="transmembrane region" description="Helical" evidence="6">
    <location>
        <begin position="581"/>
        <end position="604"/>
    </location>
</feature>
<dbReference type="STRING" id="691883.A0A058ZCR6"/>
<keyword evidence="3 6" id="KW-1133">Transmembrane helix</keyword>
<evidence type="ECO:0000313" key="9">
    <source>
        <dbReference type="Proteomes" id="UP000030693"/>
    </source>
</evidence>
<protein>
    <recommendedName>
        <fullName evidence="7">Sugar phosphate transporter domain-containing protein</fullName>
    </recommendedName>
</protein>
<feature type="compositionally biased region" description="Polar residues" evidence="5">
    <location>
        <begin position="74"/>
        <end position="84"/>
    </location>
</feature>
<name>A0A058ZCR6_FONAL</name>
<dbReference type="OrthoDB" id="18894at2759"/>
<accession>A0A058ZCR6</accession>
<dbReference type="AlphaFoldDB" id="A0A058ZCR6"/>
<feature type="transmembrane region" description="Helical" evidence="6">
    <location>
        <begin position="525"/>
        <end position="544"/>
    </location>
</feature>
<dbReference type="InterPro" id="IPR004853">
    <property type="entry name" value="Sugar_P_trans_dom"/>
</dbReference>
<dbReference type="PANTHER" id="PTHR11132">
    <property type="entry name" value="SOLUTE CARRIER FAMILY 35"/>
    <property type="match status" value="1"/>
</dbReference>
<dbReference type="Proteomes" id="UP000030693">
    <property type="component" value="Unassembled WGS sequence"/>
</dbReference>
<evidence type="ECO:0000256" key="3">
    <source>
        <dbReference type="ARBA" id="ARBA00022989"/>
    </source>
</evidence>
<evidence type="ECO:0000256" key="4">
    <source>
        <dbReference type="ARBA" id="ARBA00023136"/>
    </source>
</evidence>
<feature type="region of interest" description="Disordered" evidence="5">
    <location>
        <begin position="1"/>
        <end position="110"/>
    </location>
</feature>
<feature type="compositionally biased region" description="Low complexity" evidence="5">
    <location>
        <begin position="61"/>
        <end position="73"/>
    </location>
</feature>
<feature type="transmembrane region" description="Helical" evidence="6">
    <location>
        <begin position="624"/>
        <end position="643"/>
    </location>
</feature>
<keyword evidence="4 6" id="KW-0472">Membrane</keyword>
<feature type="compositionally biased region" description="Low complexity" evidence="5">
    <location>
        <begin position="140"/>
        <end position="155"/>
    </location>
</feature>
<feature type="transmembrane region" description="Helical" evidence="6">
    <location>
        <begin position="550"/>
        <end position="569"/>
    </location>
</feature>
<dbReference type="EMBL" id="KB932202">
    <property type="protein sequence ID" value="KCV72174.1"/>
    <property type="molecule type" value="Genomic_DNA"/>
</dbReference>
<feature type="compositionally biased region" description="Low complexity" evidence="5">
    <location>
        <begin position="88"/>
        <end position="98"/>
    </location>
</feature>
<dbReference type="RefSeq" id="XP_009493752.1">
    <property type="nucleotide sequence ID" value="XM_009495477.1"/>
</dbReference>
<feature type="transmembrane region" description="Helical" evidence="6">
    <location>
        <begin position="683"/>
        <end position="701"/>
    </location>
</feature>